<dbReference type="InterPro" id="IPR013901">
    <property type="entry name" value="Anthrone_oxy"/>
</dbReference>
<keyword evidence="9" id="KW-1185">Reference proteome</keyword>
<dbReference type="PANTHER" id="PTHR35042">
    <property type="entry name" value="ANTHRONE OXYGENASE ENCC"/>
    <property type="match status" value="1"/>
</dbReference>
<evidence type="ECO:0000313" key="8">
    <source>
        <dbReference type="EMBL" id="KAF2129308.1"/>
    </source>
</evidence>
<feature type="compositionally biased region" description="Basic and acidic residues" evidence="6">
    <location>
        <begin position="172"/>
        <end position="183"/>
    </location>
</feature>
<evidence type="ECO:0000313" key="9">
    <source>
        <dbReference type="Proteomes" id="UP000799771"/>
    </source>
</evidence>
<dbReference type="EMBL" id="ML977506">
    <property type="protein sequence ID" value="KAF2129308.1"/>
    <property type="molecule type" value="Genomic_DNA"/>
</dbReference>
<accession>A0A6A6AE94</accession>
<evidence type="ECO:0000256" key="3">
    <source>
        <dbReference type="ARBA" id="ARBA00022989"/>
    </source>
</evidence>
<protein>
    <recommendedName>
        <fullName evidence="10">DUF1772-domain-containing protein</fullName>
    </recommendedName>
</protein>
<comment type="subcellular location">
    <subcellularLocation>
        <location evidence="1">Membrane</location>
        <topology evidence="1">Multi-pass membrane protein</topology>
    </subcellularLocation>
</comment>
<proteinExistence type="inferred from homology"/>
<feature type="compositionally biased region" description="Basic and acidic residues" evidence="6">
    <location>
        <begin position="151"/>
        <end position="161"/>
    </location>
</feature>
<keyword evidence="3 7" id="KW-1133">Transmembrane helix</keyword>
<dbReference type="OrthoDB" id="5954308at2759"/>
<dbReference type="GO" id="GO:0016020">
    <property type="term" value="C:membrane"/>
    <property type="evidence" value="ECO:0007669"/>
    <property type="project" value="UniProtKB-SubCell"/>
</dbReference>
<evidence type="ECO:0000256" key="1">
    <source>
        <dbReference type="ARBA" id="ARBA00004141"/>
    </source>
</evidence>
<evidence type="ECO:0000256" key="6">
    <source>
        <dbReference type="SAM" id="MobiDB-lite"/>
    </source>
</evidence>
<dbReference type="PANTHER" id="PTHR35042:SF1">
    <property type="entry name" value="DUF1772-DOMAIN-CONTAINING PROTEIN"/>
    <property type="match status" value="1"/>
</dbReference>
<gene>
    <name evidence="8" type="ORF">P153DRAFT_385523</name>
</gene>
<sequence>MSAIQALQILSISTALLASGGIASLSLFDVPLMRSQPASRSLPMIRWLFSRGSHIFPTAAFISSTGFAYLAYASLPPTTLTLSTLLQHATKGKPALYLAAAVLTISIAPWSTRVMVPTNFELIKRNEEYGGTRSAASAEYRARKGFGLRNTEESVDGKEDVSQWTDFSGPMEKTRRDTGEREDREVGELLERFGWMNGVRAVLMGVGGIVGLAGALA</sequence>
<feature type="transmembrane region" description="Helical" evidence="7">
    <location>
        <begin position="54"/>
        <end position="75"/>
    </location>
</feature>
<reference evidence="8" key="1">
    <citation type="journal article" date="2020" name="Stud. Mycol.">
        <title>101 Dothideomycetes genomes: a test case for predicting lifestyles and emergence of pathogens.</title>
        <authorList>
            <person name="Haridas S."/>
            <person name="Albert R."/>
            <person name="Binder M."/>
            <person name="Bloem J."/>
            <person name="Labutti K."/>
            <person name="Salamov A."/>
            <person name="Andreopoulos B."/>
            <person name="Baker S."/>
            <person name="Barry K."/>
            <person name="Bills G."/>
            <person name="Bluhm B."/>
            <person name="Cannon C."/>
            <person name="Castanera R."/>
            <person name="Culley D."/>
            <person name="Daum C."/>
            <person name="Ezra D."/>
            <person name="Gonzalez J."/>
            <person name="Henrissat B."/>
            <person name="Kuo A."/>
            <person name="Liang C."/>
            <person name="Lipzen A."/>
            <person name="Lutzoni F."/>
            <person name="Magnuson J."/>
            <person name="Mondo S."/>
            <person name="Nolan M."/>
            <person name="Ohm R."/>
            <person name="Pangilinan J."/>
            <person name="Park H.-J."/>
            <person name="Ramirez L."/>
            <person name="Alfaro M."/>
            <person name="Sun H."/>
            <person name="Tritt A."/>
            <person name="Yoshinaga Y."/>
            <person name="Zwiers L.-H."/>
            <person name="Turgeon B."/>
            <person name="Goodwin S."/>
            <person name="Spatafora J."/>
            <person name="Crous P."/>
            <person name="Grigoriev I."/>
        </authorList>
    </citation>
    <scope>NUCLEOTIDE SEQUENCE</scope>
    <source>
        <strain evidence="8">CBS 119687</strain>
    </source>
</reference>
<feature type="transmembrane region" description="Helical" evidence="7">
    <location>
        <begin position="198"/>
        <end position="216"/>
    </location>
</feature>
<feature type="transmembrane region" description="Helical" evidence="7">
    <location>
        <begin position="6"/>
        <end position="33"/>
    </location>
</feature>
<evidence type="ECO:0000256" key="7">
    <source>
        <dbReference type="SAM" id="Phobius"/>
    </source>
</evidence>
<dbReference type="Proteomes" id="UP000799771">
    <property type="component" value="Unassembled WGS sequence"/>
</dbReference>
<comment type="similarity">
    <text evidence="5">Belongs to the anthrone oxygenase family.</text>
</comment>
<evidence type="ECO:0000256" key="2">
    <source>
        <dbReference type="ARBA" id="ARBA00022692"/>
    </source>
</evidence>
<name>A0A6A6AE94_9PLEO</name>
<keyword evidence="4 7" id="KW-0472">Membrane</keyword>
<evidence type="ECO:0000256" key="5">
    <source>
        <dbReference type="ARBA" id="ARBA00034313"/>
    </source>
</evidence>
<keyword evidence="2 7" id="KW-0812">Transmembrane</keyword>
<evidence type="ECO:0000256" key="4">
    <source>
        <dbReference type="ARBA" id="ARBA00023136"/>
    </source>
</evidence>
<dbReference type="GeneID" id="54410867"/>
<dbReference type="AlphaFoldDB" id="A0A6A6AE94"/>
<feature type="region of interest" description="Disordered" evidence="6">
    <location>
        <begin position="151"/>
        <end position="183"/>
    </location>
</feature>
<feature type="transmembrane region" description="Helical" evidence="7">
    <location>
        <begin position="95"/>
        <end position="116"/>
    </location>
</feature>
<organism evidence="8 9">
    <name type="scientific">Dothidotthia symphoricarpi CBS 119687</name>
    <dbReference type="NCBI Taxonomy" id="1392245"/>
    <lineage>
        <taxon>Eukaryota</taxon>
        <taxon>Fungi</taxon>
        <taxon>Dikarya</taxon>
        <taxon>Ascomycota</taxon>
        <taxon>Pezizomycotina</taxon>
        <taxon>Dothideomycetes</taxon>
        <taxon>Pleosporomycetidae</taxon>
        <taxon>Pleosporales</taxon>
        <taxon>Dothidotthiaceae</taxon>
        <taxon>Dothidotthia</taxon>
    </lineage>
</organism>
<dbReference type="Pfam" id="PF08592">
    <property type="entry name" value="Anthrone_oxy"/>
    <property type="match status" value="1"/>
</dbReference>
<dbReference type="RefSeq" id="XP_033523697.1">
    <property type="nucleotide sequence ID" value="XM_033670435.1"/>
</dbReference>
<evidence type="ECO:0008006" key="10">
    <source>
        <dbReference type="Google" id="ProtNLM"/>
    </source>
</evidence>